<evidence type="ECO:0000313" key="1">
    <source>
        <dbReference type="EMBL" id="ORD94460.1"/>
    </source>
</evidence>
<dbReference type="VEuPathDB" id="MicrosporidiaDB:A0H76_1279"/>
<accession>A0A1X0Q5X3</accession>
<comment type="caution">
    <text evidence="1">The sequence shown here is derived from an EMBL/GenBank/DDBJ whole genome shotgun (WGS) entry which is preliminary data.</text>
</comment>
<dbReference type="EMBL" id="LTAI01001758">
    <property type="protein sequence ID" value="ORD94460.1"/>
    <property type="molecule type" value="Genomic_DNA"/>
</dbReference>
<evidence type="ECO:0000313" key="2">
    <source>
        <dbReference type="Proteomes" id="UP000192501"/>
    </source>
</evidence>
<proteinExistence type="predicted"/>
<gene>
    <name evidence="1" type="ORF">A0H76_1279</name>
</gene>
<dbReference type="AlphaFoldDB" id="A0A1X0Q5X3"/>
<reference evidence="1 2" key="1">
    <citation type="journal article" date="2017" name="Environ. Microbiol.">
        <title>Decay of the glycolytic pathway and adaptation to intranuclear parasitism within Enterocytozoonidae microsporidia.</title>
        <authorList>
            <person name="Wiredu Boakye D."/>
            <person name="Jaroenlak P."/>
            <person name="Prachumwat A."/>
            <person name="Williams T.A."/>
            <person name="Bateman K.S."/>
            <person name="Itsathitphaisarn O."/>
            <person name="Sritunyalucksana K."/>
            <person name="Paszkiewicz K.H."/>
            <person name="Moore K.A."/>
            <person name="Stentiford G.D."/>
            <person name="Williams B.A."/>
        </authorList>
    </citation>
    <scope>NUCLEOTIDE SEQUENCE [LARGE SCALE GENOMIC DNA]</scope>
    <source>
        <strain evidence="2">canceri</strain>
    </source>
</reference>
<dbReference type="Proteomes" id="UP000192501">
    <property type="component" value="Unassembled WGS sequence"/>
</dbReference>
<sequence>MHFLINNESNLFNNFPLSFIISKNLLFSPYFSITRVESDIKNFGSKSSILNVFEFSNILILPEQYVSTKYSNFFFNAILRIFNFIILHSSLFTSHSFELLKSILSLIKYINMKSMG</sequence>
<protein>
    <submittedName>
        <fullName evidence="1">Uncharacterized protein</fullName>
    </submittedName>
</protein>
<name>A0A1X0Q5X3_9MICR</name>
<organism evidence="1 2">
    <name type="scientific">Hepatospora eriocheir</name>
    <dbReference type="NCBI Taxonomy" id="1081669"/>
    <lineage>
        <taxon>Eukaryota</taxon>
        <taxon>Fungi</taxon>
        <taxon>Fungi incertae sedis</taxon>
        <taxon>Microsporidia</taxon>
        <taxon>Hepatosporidae</taxon>
        <taxon>Hepatospora</taxon>
    </lineage>
</organism>